<comment type="caution">
    <text evidence="1">The sequence shown here is derived from an EMBL/GenBank/DDBJ whole genome shotgun (WGS) entry which is preliminary data.</text>
</comment>
<dbReference type="EMBL" id="ARXS01000006">
    <property type="protein sequence ID" value="MCU5782054.1"/>
    <property type="molecule type" value="Genomic_DNA"/>
</dbReference>
<proteinExistence type="predicted"/>
<organism evidence="1 2">
    <name type="scientific">Alloalcanivorax balearicus MACL04</name>
    <dbReference type="NCBI Taxonomy" id="1177182"/>
    <lineage>
        <taxon>Bacteria</taxon>
        <taxon>Pseudomonadati</taxon>
        <taxon>Pseudomonadota</taxon>
        <taxon>Gammaproteobacteria</taxon>
        <taxon>Oceanospirillales</taxon>
        <taxon>Alcanivoracaceae</taxon>
        <taxon>Alloalcanivorax</taxon>
    </lineage>
</organism>
<sequence length="117" mass="12972">MGWRALQGFQNRPLPWVEDRDGDGRAELVIWDSFPLSSGQGSEVETGLIGWVYQRRSANTLALDWGMTRGLAREVAREYRRPAADNLEELRLALAEVLEGFASGACRVAVGKEPLSP</sequence>
<evidence type="ECO:0008006" key="3">
    <source>
        <dbReference type="Google" id="ProtNLM"/>
    </source>
</evidence>
<accession>A0ABT2QX07</accession>
<evidence type="ECO:0000313" key="1">
    <source>
        <dbReference type="EMBL" id="MCU5782054.1"/>
    </source>
</evidence>
<gene>
    <name evidence="1" type="ORF">MA04_01354</name>
</gene>
<name>A0ABT2QX07_9GAMM</name>
<keyword evidence="2" id="KW-1185">Reference proteome</keyword>
<protein>
    <recommendedName>
        <fullName evidence="3">PqqD family protein</fullName>
    </recommendedName>
</protein>
<evidence type="ECO:0000313" key="2">
    <source>
        <dbReference type="Proteomes" id="UP001064106"/>
    </source>
</evidence>
<dbReference type="Proteomes" id="UP001064106">
    <property type="component" value="Unassembled WGS sequence"/>
</dbReference>
<reference evidence="1" key="1">
    <citation type="submission" date="2012-09" db="EMBL/GenBank/DDBJ databases">
        <title>Genome Sequence of alkane-degrading Bacterium Alcanivorax balearicus MACL04.</title>
        <authorList>
            <person name="Lai Q."/>
            <person name="Shao Z."/>
        </authorList>
    </citation>
    <scope>NUCLEOTIDE SEQUENCE</scope>
    <source>
        <strain evidence="1">MACL04</strain>
    </source>
</reference>